<dbReference type="EMBL" id="MLJW01000052">
    <property type="protein sequence ID" value="OIR05110.1"/>
    <property type="molecule type" value="Genomic_DNA"/>
</dbReference>
<dbReference type="AlphaFoldDB" id="A0A1J5SYM1"/>
<keyword evidence="2 4" id="KW-0012">Acyltransferase</keyword>
<dbReference type="CDD" id="cd04301">
    <property type="entry name" value="NAT_SF"/>
    <property type="match status" value="1"/>
</dbReference>
<gene>
    <name evidence="4" type="primary">ywnH_2</name>
    <name evidence="4" type="ORF">GALL_126680</name>
</gene>
<dbReference type="InterPro" id="IPR016181">
    <property type="entry name" value="Acyl_CoA_acyltransferase"/>
</dbReference>
<dbReference type="GO" id="GO:0102971">
    <property type="term" value="F:phosphinothricin N-acetyltransferase activity"/>
    <property type="evidence" value="ECO:0007669"/>
    <property type="project" value="UniProtKB-EC"/>
</dbReference>
<dbReference type="Pfam" id="PF00583">
    <property type="entry name" value="Acetyltransf_1"/>
    <property type="match status" value="1"/>
</dbReference>
<evidence type="ECO:0000256" key="2">
    <source>
        <dbReference type="ARBA" id="ARBA00023315"/>
    </source>
</evidence>
<evidence type="ECO:0000256" key="1">
    <source>
        <dbReference type="ARBA" id="ARBA00022679"/>
    </source>
</evidence>
<sequence>MTIRRLKPNDASACRALRLLGLRQSPASFGRSHREEASRPLSFFEERLAPTGPAATFGAFAGGELVGMITLLRAPGLKENHKASIVGLYVHPEHRRQGVARRLVARALRAASGLDGVRQLRVAVVEENAPALALYEEAGFSIYGREPEALHHRGRFLDELLLARLASTPRRG</sequence>
<comment type="caution">
    <text evidence="4">The sequence shown here is derived from an EMBL/GenBank/DDBJ whole genome shotgun (WGS) entry which is preliminary data.</text>
</comment>
<name>A0A1J5SYM1_9ZZZZ</name>
<keyword evidence="1 4" id="KW-0808">Transferase</keyword>
<accession>A0A1J5SYM1</accession>
<evidence type="ECO:0000259" key="3">
    <source>
        <dbReference type="PROSITE" id="PS51186"/>
    </source>
</evidence>
<reference evidence="4" key="1">
    <citation type="submission" date="2016-10" db="EMBL/GenBank/DDBJ databases">
        <title>Sequence of Gallionella enrichment culture.</title>
        <authorList>
            <person name="Poehlein A."/>
            <person name="Muehling M."/>
            <person name="Daniel R."/>
        </authorList>
    </citation>
    <scope>NUCLEOTIDE SEQUENCE</scope>
</reference>
<protein>
    <submittedName>
        <fullName evidence="4">Putative phosphinothricin acetyltransferase YwnH</fullName>
        <ecNumber evidence="4">2.3.1.183</ecNumber>
    </submittedName>
</protein>
<dbReference type="PANTHER" id="PTHR43877">
    <property type="entry name" value="AMINOALKYLPHOSPHONATE N-ACETYLTRANSFERASE-RELATED-RELATED"/>
    <property type="match status" value="1"/>
</dbReference>
<dbReference type="PANTHER" id="PTHR43877:SF1">
    <property type="entry name" value="ACETYLTRANSFERASE"/>
    <property type="match status" value="1"/>
</dbReference>
<dbReference type="InterPro" id="IPR000182">
    <property type="entry name" value="GNAT_dom"/>
</dbReference>
<evidence type="ECO:0000313" key="4">
    <source>
        <dbReference type="EMBL" id="OIR05110.1"/>
    </source>
</evidence>
<dbReference type="InterPro" id="IPR050832">
    <property type="entry name" value="Bact_Acetyltransf"/>
</dbReference>
<organism evidence="4">
    <name type="scientific">mine drainage metagenome</name>
    <dbReference type="NCBI Taxonomy" id="410659"/>
    <lineage>
        <taxon>unclassified sequences</taxon>
        <taxon>metagenomes</taxon>
        <taxon>ecological metagenomes</taxon>
    </lineage>
</organism>
<dbReference type="SUPFAM" id="SSF55729">
    <property type="entry name" value="Acyl-CoA N-acyltransferases (Nat)"/>
    <property type="match status" value="1"/>
</dbReference>
<dbReference type="EC" id="2.3.1.183" evidence="4"/>
<dbReference type="Gene3D" id="3.40.630.30">
    <property type="match status" value="1"/>
</dbReference>
<dbReference type="PROSITE" id="PS51186">
    <property type="entry name" value="GNAT"/>
    <property type="match status" value="1"/>
</dbReference>
<feature type="domain" description="N-acetyltransferase" evidence="3">
    <location>
        <begin position="1"/>
        <end position="163"/>
    </location>
</feature>
<proteinExistence type="predicted"/>